<dbReference type="Proteomes" id="UP000002139">
    <property type="component" value="Chromosome"/>
</dbReference>
<evidence type="ECO:0000256" key="1">
    <source>
        <dbReference type="SAM" id="MobiDB-lite"/>
    </source>
</evidence>
<feature type="region of interest" description="Disordered" evidence="1">
    <location>
        <begin position="78"/>
        <end position="139"/>
    </location>
</feature>
<keyword evidence="4" id="KW-1185">Reference proteome</keyword>
<evidence type="ECO:0000313" key="4">
    <source>
        <dbReference type="Proteomes" id="UP000002139"/>
    </source>
</evidence>
<evidence type="ECO:0000259" key="2">
    <source>
        <dbReference type="Pfam" id="PF04542"/>
    </source>
</evidence>
<organism evidence="3 4">
    <name type="scientific">Sorangium cellulosum (strain So ce56)</name>
    <name type="common">Polyangium cellulosum (strain So ce56)</name>
    <dbReference type="NCBI Taxonomy" id="448385"/>
    <lineage>
        <taxon>Bacteria</taxon>
        <taxon>Pseudomonadati</taxon>
        <taxon>Myxococcota</taxon>
        <taxon>Polyangia</taxon>
        <taxon>Polyangiales</taxon>
        <taxon>Polyangiaceae</taxon>
        <taxon>Sorangium</taxon>
    </lineage>
</organism>
<proteinExistence type="predicted"/>
<feature type="compositionally biased region" description="Basic and acidic residues" evidence="1">
    <location>
        <begin position="130"/>
        <end position="139"/>
    </location>
</feature>
<reference evidence="3 4" key="1">
    <citation type="journal article" date="2007" name="Nat. Biotechnol.">
        <title>Complete genome sequence of the myxobacterium Sorangium cellulosum.</title>
        <authorList>
            <person name="Schneiker S."/>
            <person name="Perlova O."/>
            <person name="Kaiser O."/>
            <person name="Gerth K."/>
            <person name="Alici A."/>
            <person name="Altmeyer M.O."/>
            <person name="Bartels D."/>
            <person name="Bekel T."/>
            <person name="Beyer S."/>
            <person name="Bode E."/>
            <person name="Bode H.B."/>
            <person name="Bolten C.J."/>
            <person name="Choudhuri J.V."/>
            <person name="Doss S."/>
            <person name="Elnakady Y.A."/>
            <person name="Frank B."/>
            <person name="Gaigalat L."/>
            <person name="Goesmann A."/>
            <person name="Groeger C."/>
            <person name="Gross F."/>
            <person name="Jelsbak L."/>
            <person name="Jelsbak L."/>
            <person name="Kalinowski J."/>
            <person name="Kegler C."/>
            <person name="Knauber T."/>
            <person name="Konietzny S."/>
            <person name="Kopp M."/>
            <person name="Krause L."/>
            <person name="Krug D."/>
            <person name="Linke B."/>
            <person name="Mahmud T."/>
            <person name="Martinez-Arias R."/>
            <person name="McHardy A.C."/>
            <person name="Merai M."/>
            <person name="Meyer F."/>
            <person name="Mormann S."/>
            <person name="Munoz-Dorado J."/>
            <person name="Perez J."/>
            <person name="Pradella S."/>
            <person name="Rachid S."/>
            <person name="Raddatz G."/>
            <person name="Rosenau F."/>
            <person name="Rueckert C."/>
            <person name="Sasse F."/>
            <person name="Scharfe M."/>
            <person name="Schuster S.C."/>
            <person name="Suen G."/>
            <person name="Treuner-Lange A."/>
            <person name="Velicer G.J."/>
            <person name="Vorholter F.-J."/>
            <person name="Weissman K.J."/>
            <person name="Welch R.D."/>
            <person name="Wenzel S.C."/>
            <person name="Whitworth D.E."/>
            <person name="Wilhelm S."/>
            <person name="Wittmann C."/>
            <person name="Bloecker H."/>
            <person name="Puehler A."/>
            <person name="Mueller R."/>
        </authorList>
    </citation>
    <scope>NUCLEOTIDE SEQUENCE [LARGE SCALE GENOMIC DNA]</scope>
    <source>
        <strain evidence="4">So ce56</strain>
    </source>
</reference>
<dbReference type="HOGENOM" id="CLU_1320216_0_0_7"/>
<dbReference type="KEGG" id="scl:sce3500"/>
<gene>
    <name evidence="3" type="ordered locus">sce3500</name>
</gene>
<dbReference type="InterPro" id="IPR013325">
    <property type="entry name" value="RNA_pol_sigma_r2"/>
</dbReference>
<dbReference type="EMBL" id="AM746676">
    <property type="protein sequence ID" value="CAN93660.1"/>
    <property type="molecule type" value="Genomic_DNA"/>
</dbReference>
<dbReference type="Pfam" id="PF04542">
    <property type="entry name" value="Sigma70_r2"/>
    <property type="match status" value="1"/>
</dbReference>
<dbReference type="AlphaFoldDB" id="A9GRR4"/>
<name>A9GRR4_SORC5</name>
<feature type="domain" description="RNA polymerase sigma-70 region 2" evidence="2">
    <location>
        <begin position="56"/>
        <end position="85"/>
    </location>
</feature>
<evidence type="ECO:0000313" key="3">
    <source>
        <dbReference type="EMBL" id="CAN93660.1"/>
    </source>
</evidence>
<dbReference type="InterPro" id="IPR007627">
    <property type="entry name" value="RNA_pol_sigma70_r2"/>
</dbReference>
<dbReference type="GO" id="GO:0006352">
    <property type="term" value="P:DNA-templated transcription initiation"/>
    <property type="evidence" value="ECO:0007669"/>
    <property type="project" value="InterPro"/>
</dbReference>
<dbReference type="GO" id="GO:0003700">
    <property type="term" value="F:DNA-binding transcription factor activity"/>
    <property type="evidence" value="ECO:0007669"/>
    <property type="project" value="InterPro"/>
</dbReference>
<sequence>MRRAVRFPTNPEELPAILGMSTHVPPADATRSATWNSVHTAALQTLPRSLRLLGVAAPDIDDLVQDVLLAAYESLDRFDPDYPASASPPPPREADSAVDPPRQAPEPGPGAPVIETPHRPCPAAPRAVPRAREASERDDTFAEELRLLTAARERLTAGDPAGALRQIAVHEQRFPGGQLKNVRERLRTVALARVAAPEQGATGSEPSR</sequence>
<dbReference type="SUPFAM" id="SSF88946">
    <property type="entry name" value="Sigma2 domain of RNA polymerase sigma factors"/>
    <property type="match status" value="1"/>
</dbReference>
<accession>A9GRR4</accession>
<dbReference type="STRING" id="448385.sce3500"/>
<protein>
    <recommendedName>
        <fullName evidence="2">RNA polymerase sigma-70 region 2 domain-containing protein</fullName>
    </recommendedName>
</protein>